<accession>A0A0W8F6J5</accession>
<protein>
    <recommendedName>
        <fullName evidence="4">hydroxyethylthiazole kinase</fullName>
        <ecNumber evidence="4">2.7.1.50</ecNumber>
    </recommendedName>
</protein>
<keyword evidence="10" id="KW-0460">Magnesium</keyword>
<keyword evidence="11" id="KW-0784">Thiamine biosynthesis</keyword>
<keyword evidence="8 12" id="KW-0418">Kinase</keyword>
<dbReference type="EMBL" id="LNQE01001517">
    <property type="protein sequence ID" value="KUG16019.1"/>
    <property type="molecule type" value="Genomic_DNA"/>
</dbReference>
<dbReference type="UniPathway" id="UPA00060">
    <property type="reaction ID" value="UER00139"/>
</dbReference>
<organism evidence="12">
    <name type="scientific">hydrocarbon metagenome</name>
    <dbReference type="NCBI Taxonomy" id="938273"/>
    <lineage>
        <taxon>unclassified sequences</taxon>
        <taxon>metagenomes</taxon>
        <taxon>ecological metagenomes</taxon>
    </lineage>
</organism>
<dbReference type="PRINTS" id="PR01099">
    <property type="entry name" value="HYETHTZKNASE"/>
</dbReference>
<dbReference type="InterPro" id="IPR000417">
    <property type="entry name" value="Hyethyz_kinase"/>
</dbReference>
<proteinExistence type="inferred from homology"/>
<evidence type="ECO:0000256" key="2">
    <source>
        <dbReference type="ARBA" id="ARBA00001946"/>
    </source>
</evidence>
<dbReference type="GO" id="GO:0009228">
    <property type="term" value="P:thiamine biosynthetic process"/>
    <property type="evidence" value="ECO:0007669"/>
    <property type="project" value="UniProtKB-KW"/>
</dbReference>
<evidence type="ECO:0000256" key="11">
    <source>
        <dbReference type="ARBA" id="ARBA00022977"/>
    </source>
</evidence>
<evidence type="ECO:0000256" key="8">
    <source>
        <dbReference type="ARBA" id="ARBA00022777"/>
    </source>
</evidence>
<dbReference type="PIRSF" id="PIRSF000513">
    <property type="entry name" value="Thz_kinase"/>
    <property type="match status" value="1"/>
</dbReference>
<keyword evidence="6" id="KW-0479">Metal-binding</keyword>
<dbReference type="GO" id="GO:0009229">
    <property type="term" value="P:thiamine diphosphate biosynthetic process"/>
    <property type="evidence" value="ECO:0007669"/>
    <property type="project" value="UniProtKB-UniPathway"/>
</dbReference>
<dbReference type="NCBIfam" id="TIGR00694">
    <property type="entry name" value="thiM"/>
    <property type="match status" value="1"/>
</dbReference>
<dbReference type="InterPro" id="IPR029056">
    <property type="entry name" value="Ribokinase-like"/>
</dbReference>
<dbReference type="EC" id="2.7.1.50" evidence="4"/>
<keyword evidence="9" id="KW-0067">ATP-binding</keyword>
<comment type="caution">
    <text evidence="12">The sequence shown here is derived from an EMBL/GenBank/DDBJ whole genome shotgun (WGS) entry which is preliminary data.</text>
</comment>
<evidence type="ECO:0000313" key="12">
    <source>
        <dbReference type="EMBL" id="KUG16019.1"/>
    </source>
</evidence>
<dbReference type="CDD" id="cd01170">
    <property type="entry name" value="THZ_kinase"/>
    <property type="match status" value="1"/>
</dbReference>
<evidence type="ECO:0000256" key="7">
    <source>
        <dbReference type="ARBA" id="ARBA00022741"/>
    </source>
</evidence>
<comment type="pathway">
    <text evidence="3">Cofactor biosynthesis; thiamine diphosphate biosynthesis; 4-methyl-5-(2-phosphoethyl)-thiazole from 5-(2-hydroxyethyl)-4-methylthiazole: step 1/1.</text>
</comment>
<evidence type="ECO:0000256" key="10">
    <source>
        <dbReference type="ARBA" id="ARBA00022842"/>
    </source>
</evidence>
<dbReference type="GO" id="GO:0004417">
    <property type="term" value="F:hydroxyethylthiazole kinase activity"/>
    <property type="evidence" value="ECO:0007669"/>
    <property type="project" value="UniProtKB-EC"/>
</dbReference>
<dbReference type="HAMAP" id="MF_00228">
    <property type="entry name" value="Thz_kinase"/>
    <property type="match status" value="1"/>
</dbReference>
<evidence type="ECO:0000256" key="9">
    <source>
        <dbReference type="ARBA" id="ARBA00022840"/>
    </source>
</evidence>
<dbReference type="AlphaFoldDB" id="A0A0W8F6J5"/>
<dbReference type="GO" id="GO:0000287">
    <property type="term" value="F:magnesium ion binding"/>
    <property type="evidence" value="ECO:0007669"/>
    <property type="project" value="InterPro"/>
</dbReference>
<keyword evidence="5 12" id="KW-0808">Transferase</keyword>
<comment type="cofactor">
    <cofactor evidence="2">
        <name>Mg(2+)</name>
        <dbReference type="ChEBI" id="CHEBI:18420"/>
    </cofactor>
</comment>
<evidence type="ECO:0000256" key="4">
    <source>
        <dbReference type="ARBA" id="ARBA00012129"/>
    </source>
</evidence>
<evidence type="ECO:0000256" key="5">
    <source>
        <dbReference type="ARBA" id="ARBA00022679"/>
    </source>
</evidence>
<sequence length="270" mass="28673">MILDAAEVLERVRRDKPLVCHLTNFVTIYDCANIVKVFGASPVMAHAREEVADMAKIASSLVLNIGTLTTEFVDAMLLAGISANEKKIPVVLDVCGAGATRFRDEKCQEILDAVEVSIIKGNSSEVARIAGEDVKTRGVDAADIESNLLGVAHSLAGERGCTVVITGKDDIVADMKRAIWVHNGHPMMANVVGTGCMATSVIGAFAAVETDHVVASVSGLICYEVAAEIAALVAAGPGSFKENLYDAVYNLDSETIRRMQKIELGEDRIA</sequence>
<keyword evidence="7" id="KW-0547">Nucleotide-binding</keyword>
<evidence type="ECO:0000256" key="6">
    <source>
        <dbReference type="ARBA" id="ARBA00022723"/>
    </source>
</evidence>
<dbReference type="Gene3D" id="3.40.1190.20">
    <property type="match status" value="1"/>
</dbReference>
<dbReference type="Pfam" id="PF02110">
    <property type="entry name" value="HK"/>
    <property type="match status" value="1"/>
</dbReference>
<evidence type="ECO:0000256" key="3">
    <source>
        <dbReference type="ARBA" id="ARBA00004868"/>
    </source>
</evidence>
<dbReference type="GO" id="GO:0005524">
    <property type="term" value="F:ATP binding"/>
    <property type="evidence" value="ECO:0007669"/>
    <property type="project" value="UniProtKB-KW"/>
</dbReference>
<dbReference type="NCBIfam" id="NF006830">
    <property type="entry name" value="PRK09355.1"/>
    <property type="match status" value="1"/>
</dbReference>
<name>A0A0W8F6J5_9ZZZZ</name>
<reference evidence="12" key="1">
    <citation type="journal article" date="2015" name="Proc. Natl. Acad. Sci. U.S.A.">
        <title>Networks of energetic and metabolic interactions define dynamics in microbial communities.</title>
        <authorList>
            <person name="Embree M."/>
            <person name="Liu J.K."/>
            <person name="Al-Bassam M.M."/>
            <person name="Zengler K."/>
        </authorList>
    </citation>
    <scope>NUCLEOTIDE SEQUENCE</scope>
</reference>
<evidence type="ECO:0000256" key="1">
    <source>
        <dbReference type="ARBA" id="ARBA00001771"/>
    </source>
</evidence>
<dbReference type="SUPFAM" id="SSF53613">
    <property type="entry name" value="Ribokinase-like"/>
    <property type="match status" value="1"/>
</dbReference>
<gene>
    <name evidence="12" type="ORF">ASZ90_014350</name>
</gene>
<comment type="catalytic activity">
    <reaction evidence="1">
        <text>5-(2-hydroxyethyl)-4-methylthiazole + ATP = 4-methyl-5-(2-phosphooxyethyl)-thiazole + ADP + H(+)</text>
        <dbReference type="Rhea" id="RHEA:24212"/>
        <dbReference type="ChEBI" id="CHEBI:15378"/>
        <dbReference type="ChEBI" id="CHEBI:17957"/>
        <dbReference type="ChEBI" id="CHEBI:30616"/>
        <dbReference type="ChEBI" id="CHEBI:58296"/>
        <dbReference type="ChEBI" id="CHEBI:456216"/>
        <dbReference type="EC" id="2.7.1.50"/>
    </reaction>
</comment>